<dbReference type="VEuPathDB" id="FungiDB:CCM_01905"/>
<name>A0A2H4STV3_CORMI</name>
<gene>
    <name evidence="2" type="ORF">A9K55_000498</name>
</gene>
<evidence type="ECO:0008006" key="4">
    <source>
        <dbReference type="Google" id="ProtNLM"/>
    </source>
</evidence>
<reference evidence="2 3" key="1">
    <citation type="journal article" date="2017" name="BMC Genomics">
        <title>Chromosome level assembly and secondary metabolite potential of the parasitic fungus Cordyceps militaris.</title>
        <authorList>
            <person name="Kramer G.J."/>
            <person name="Nodwell J.R."/>
        </authorList>
    </citation>
    <scope>NUCLEOTIDE SEQUENCE [LARGE SCALE GENOMIC DNA]</scope>
    <source>
        <strain evidence="2 3">ATCC 34164</strain>
    </source>
</reference>
<feature type="compositionally biased region" description="Basic and acidic residues" evidence="1">
    <location>
        <begin position="451"/>
        <end position="461"/>
    </location>
</feature>
<evidence type="ECO:0000256" key="1">
    <source>
        <dbReference type="SAM" id="MobiDB-lite"/>
    </source>
</evidence>
<dbReference type="EMBL" id="CP023327">
    <property type="protein sequence ID" value="ATY66530.1"/>
    <property type="molecule type" value="Genomic_DNA"/>
</dbReference>
<feature type="region of interest" description="Disordered" evidence="1">
    <location>
        <begin position="433"/>
        <end position="473"/>
    </location>
</feature>
<proteinExistence type="predicted"/>
<organism evidence="2 3">
    <name type="scientific">Cordyceps militaris</name>
    <name type="common">Caterpillar fungus</name>
    <name type="synonym">Clavaria militaris</name>
    <dbReference type="NCBI Taxonomy" id="73501"/>
    <lineage>
        <taxon>Eukaryota</taxon>
        <taxon>Fungi</taxon>
        <taxon>Dikarya</taxon>
        <taxon>Ascomycota</taxon>
        <taxon>Pezizomycotina</taxon>
        <taxon>Sordariomycetes</taxon>
        <taxon>Hypocreomycetidae</taxon>
        <taxon>Hypocreales</taxon>
        <taxon>Cordycipitaceae</taxon>
        <taxon>Cordyceps</taxon>
    </lineage>
</organism>
<evidence type="ECO:0000313" key="3">
    <source>
        <dbReference type="Proteomes" id="UP000323067"/>
    </source>
</evidence>
<dbReference type="InterPro" id="IPR014752">
    <property type="entry name" value="Arrestin-like_C"/>
</dbReference>
<sequence>MPCARPEGSPALSIALTSSSKRIFQAGDTITGHVVRRAHMVAPECRITIRLLGRAKTKIVITRGNGNGGTRHETYRSRYHFFGPETSSVLFSGPLHVAEQGDPATFPFAVTIPTCPSANLSREAQGNSFLPTDPASVATQMLPPSYTSNHHHKEGYVEYWLEAQLSPGPGTNNKAVTAAQSTQPILLGAPSTREPAPPRIVKTLASPAHSITSYNLIPGMNEASLSLKQKSKQFFHTSSVPSLAYAVHVGLPVVMQLQPNEAIPLTLRLSPTAAGTSDDVRKTTQKATINYMTVHLKQYTVIRAGEHFFGGPREESMSDTIDLHFDKALKSLPAPMVVDIDADGEPVNLGALFDLRLSESGFSSGTDKLASHWFGPPITTDFVTYNMTASHALKVAVSVTVCGKEHVDTFKFDTRIMAPPAIAAAVPRNGANNATEIEARPAPPSFAEAMHGADRPPDYKPKPAPSEKVPEKA</sequence>
<dbReference type="Gene3D" id="2.60.40.640">
    <property type="match status" value="1"/>
</dbReference>
<accession>A0A2H4STV3</accession>
<dbReference type="Proteomes" id="UP000323067">
    <property type="component" value="Chromosome ii"/>
</dbReference>
<dbReference type="VEuPathDB" id="FungiDB:A9K55_000498"/>
<evidence type="ECO:0000313" key="2">
    <source>
        <dbReference type="EMBL" id="ATY66530.1"/>
    </source>
</evidence>
<protein>
    <recommendedName>
        <fullName evidence="4">Arrestin-like N-terminal domain-containing protein</fullName>
    </recommendedName>
</protein>
<dbReference type="AlphaFoldDB" id="A0A2H4STV3"/>
<dbReference type="OrthoDB" id="2333384at2759"/>